<evidence type="ECO:0000313" key="12">
    <source>
        <dbReference type="Proteomes" id="UP000282892"/>
    </source>
</evidence>
<organism evidence="11 12">
    <name type="scientific">Neobacillus mesonae</name>
    <dbReference type="NCBI Taxonomy" id="1193713"/>
    <lineage>
        <taxon>Bacteria</taxon>
        <taxon>Bacillati</taxon>
        <taxon>Bacillota</taxon>
        <taxon>Bacilli</taxon>
        <taxon>Bacillales</taxon>
        <taxon>Bacillaceae</taxon>
        <taxon>Neobacillus</taxon>
    </lineage>
</organism>
<dbReference type="InterPro" id="IPR006665">
    <property type="entry name" value="OmpA-like"/>
</dbReference>
<dbReference type="KEGG" id="nmk:CHR53_24775"/>
<gene>
    <name evidence="11" type="ORF">CHR53_24775</name>
</gene>
<dbReference type="PROSITE" id="PS51123">
    <property type="entry name" value="OMPA_2"/>
    <property type="match status" value="1"/>
</dbReference>
<dbReference type="PANTHER" id="PTHR30329:SF21">
    <property type="entry name" value="LIPOPROTEIN YIAD-RELATED"/>
    <property type="match status" value="1"/>
</dbReference>
<evidence type="ECO:0000256" key="3">
    <source>
        <dbReference type="ARBA" id="ARBA00022475"/>
    </source>
</evidence>
<keyword evidence="4 9" id="KW-0812">Transmembrane</keyword>
<accession>A0A3Q9QVG6</accession>
<dbReference type="InterPro" id="IPR025713">
    <property type="entry name" value="MotB-like_N_dom"/>
</dbReference>
<dbReference type="Proteomes" id="UP000282892">
    <property type="component" value="Chromosome"/>
</dbReference>
<feature type="region of interest" description="Disordered" evidence="8">
    <location>
        <begin position="68"/>
        <end position="90"/>
    </location>
</feature>
<evidence type="ECO:0000313" key="11">
    <source>
        <dbReference type="EMBL" id="AZU64196.1"/>
    </source>
</evidence>
<dbReference type="PANTHER" id="PTHR30329">
    <property type="entry name" value="STATOR ELEMENT OF FLAGELLAR MOTOR COMPLEX"/>
    <property type="match status" value="1"/>
</dbReference>
<evidence type="ECO:0000256" key="6">
    <source>
        <dbReference type="ARBA" id="ARBA00023136"/>
    </source>
</evidence>
<keyword evidence="5 9" id="KW-1133">Transmembrane helix</keyword>
<evidence type="ECO:0000256" key="1">
    <source>
        <dbReference type="ARBA" id="ARBA00004162"/>
    </source>
</evidence>
<dbReference type="Pfam" id="PF00691">
    <property type="entry name" value="OmpA"/>
    <property type="match status" value="1"/>
</dbReference>
<dbReference type="SUPFAM" id="SSF103088">
    <property type="entry name" value="OmpA-like"/>
    <property type="match status" value="1"/>
</dbReference>
<dbReference type="AlphaFoldDB" id="A0A3Q9QVG6"/>
<comment type="similarity">
    <text evidence="2">Belongs to the MotB family.</text>
</comment>
<dbReference type="InterPro" id="IPR036737">
    <property type="entry name" value="OmpA-like_sf"/>
</dbReference>
<name>A0A3Q9QVG6_9BACI</name>
<feature type="domain" description="OmpA-like" evidence="10">
    <location>
        <begin position="121"/>
        <end position="241"/>
    </location>
</feature>
<dbReference type="OrthoDB" id="9815217at2"/>
<dbReference type="InterPro" id="IPR050330">
    <property type="entry name" value="Bact_OuterMem_StrucFunc"/>
</dbReference>
<dbReference type="GO" id="GO:0005886">
    <property type="term" value="C:plasma membrane"/>
    <property type="evidence" value="ECO:0007669"/>
    <property type="project" value="UniProtKB-SubCell"/>
</dbReference>
<dbReference type="RefSeq" id="WP_066388358.1">
    <property type="nucleotide sequence ID" value="NZ_CP022572.1"/>
</dbReference>
<dbReference type="CDD" id="cd07185">
    <property type="entry name" value="OmpA_C-like"/>
    <property type="match status" value="1"/>
</dbReference>
<sequence length="241" mass="27205">MRKRKRSFGSDHEEHIDESWLIPYADLLTLLLALFIVLYAASTIDKEKYQSIMESFQSELTGTKIANEQAGLSPTPPSPELGKGLPEQKNNDKDLDVLKHQLESYINTNGLEDKVSLRDTKKGIEVSLKEVVLFDSGKAELKERSYKTLNGIVGLINTVPNPINIEGHTDNVPAYNTIYSSNWELSAARAASVLHYFESHKVAPKRMQFSGYGEYKPLYPNDTDQHRQANRRVTIVILRNG</sequence>
<dbReference type="Pfam" id="PF13677">
    <property type="entry name" value="MotB_plug"/>
    <property type="match status" value="1"/>
</dbReference>
<comment type="subcellular location">
    <subcellularLocation>
        <location evidence="1">Cell membrane</location>
        <topology evidence="1">Single-pass membrane protein</topology>
    </subcellularLocation>
</comment>
<evidence type="ECO:0000256" key="9">
    <source>
        <dbReference type="SAM" id="Phobius"/>
    </source>
</evidence>
<proteinExistence type="inferred from homology"/>
<evidence type="ECO:0000256" key="8">
    <source>
        <dbReference type="SAM" id="MobiDB-lite"/>
    </source>
</evidence>
<protein>
    <recommendedName>
        <fullName evidence="10">OmpA-like domain-containing protein</fullName>
    </recommendedName>
</protein>
<evidence type="ECO:0000259" key="10">
    <source>
        <dbReference type="PROSITE" id="PS51123"/>
    </source>
</evidence>
<dbReference type="Gene3D" id="3.30.1330.60">
    <property type="entry name" value="OmpA-like domain"/>
    <property type="match status" value="1"/>
</dbReference>
<reference evidence="11 12" key="1">
    <citation type="submission" date="2017-07" db="EMBL/GenBank/DDBJ databases">
        <title>The complete genome sequence of Bacillus mesonae strain H20-5, an efficient strain improving plant abiotic stress resistance.</title>
        <authorList>
            <person name="Kim S.Y."/>
            <person name="Song H."/>
            <person name="Sang M.K."/>
            <person name="Weon H.-Y."/>
            <person name="Song J."/>
        </authorList>
    </citation>
    <scope>NUCLEOTIDE SEQUENCE [LARGE SCALE GENOMIC DNA]</scope>
    <source>
        <strain evidence="11 12">H20-5</strain>
    </source>
</reference>
<evidence type="ECO:0000256" key="5">
    <source>
        <dbReference type="ARBA" id="ARBA00022989"/>
    </source>
</evidence>
<keyword evidence="12" id="KW-1185">Reference proteome</keyword>
<evidence type="ECO:0000256" key="2">
    <source>
        <dbReference type="ARBA" id="ARBA00008914"/>
    </source>
</evidence>
<dbReference type="EMBL" id="CP022572">
    <property type="protein sequence ID" value="AZU64196.1"/>
    <property type="molecule type" value="Genomic_DNA"/>
</dbReference>
<keyword evidence="3" id="KW-1003">Cell membrane</keyword>
<evidence type="ECO:0000256" key="7">
    <source>
        <dbReference type="PROSITE-ProRule" id="PRU00473"/>
    </source>
</evidence>
<evidence type="ECO:0000256" key="4">
    <source>
        <dbReference type="ARBA" id="ARBA00022692"/>
    </source>
</evidence>
<dbReference type="STRING" id="1193713.GCA_001636315_01853"/>
<feature type="transmembrane region" description="Helical" evidence="9">
    <location>
        <begin position="21"/>
        <end position="41"/>
    </location>
</feature>
<keyword evidence="6 7" id="KW-0472">Membrane</keyword>